<feature type="domain" description="BHLH" evidence="12">
    <location>
        <begin position="30"/>
        <end position="81"/>
    </location>
</feature>
<accession>D0EM50</accession>
<dbReference type="EMBL" id="HAAD01004370">
    <property type="protein sequence ID" value="CDG70602.1"/>
    <property type="molecule type" value="mRNA"/>
</dbReference>
<evidence type="ECO:0000256" key="4">
    <source>
        <dbReference type="ARBA" id="ARBA00022553"/>
    </source>
</evidence>
<sequence>MSDEDKEVDVESGEEDYGDDSLHVFNSTADKRAHHNALERKRRDHIKDSFTGLRDSVPSLEGEKSSRAQILHKATEHIQYMRRKNHAHQADIDELKRHNMILDQQVRQLEKARASGNLTLDPSVVALFDPLQTSHENLILQTDNIVKCEPIVLERPNNTSDHDDYTIAPKRVKTEH</sequence>
<dbReference type="GO" id="GO:0046983">
    <property type="term" value="F:protein dimerization activity"/>
    <property type="evidence" value="ECO:0007669"/>
    <property type="project" value="InterPro"/>
</dbReference>
<dbReference type="CTD" id="4149"/>
<dbReference type="FunFam" id="4.10.280.10:FF:000023">
    <property type="entry name" value="MAX isoform 13"/>
    <property type="match status" value="1"/>
</dbReference>
<dbReference type="SMART" id="SM00353">
    <property type="entry name" value="HLH"/>
    <property type="match status" value="1"/>
</dbReference>
<keyword evidence="5" id="KW-0805">Transcription regulation</keyword>
<organism evidence="13">
    <name type="scientific">Hydra vulgaris</name>
    <name type="common">Hydra</name>
    <name type="synonym">Hydra attenuata</name>
    <dbReference type="NCBI Taxonomy" id="6087"/>
    <lineage>
        <taxon>Eukaryota</taxon>
        <taxon>Metazoa</taxon>
        <taxon>Cnidaria</taxon>
        <taxon>Hydrozoa</taxon>
        <taxon>Hydroidolina</taxon>
        <taxon>Anthoathecata</taxon>
        <taxon>Aplanulata</taxon>
        <taxon>Hydridae</taxon>
        <taxon>Hydra</taxon>
    </lineage>
</organism>
<evidence type="ECO:0000256" key="3">
    <source>
        <dbReference type="ARBA" id="ARBA00022491"/>
    </source>
</evidence>
<feature type="region of interest" description="Disordered" evidence="11">
    <location>
        <begin position="1"/>
        <end position="43"/>
    </location>
</feature>
<reference evidence="13 16" key="1">
    <citation type="journal article" date="2010" name="Proc. Natl. Acad. Sci. U.S.A.">
        <title>Stem cell-specific activation of an ancestral myc protooncogene with conserved basic functions in the early metazoan Hydra.</title>
        <authorList>
            <person name="Hartl M."/>
            <person name="Mitterstiller A.M."/>
            <person name="Valovka T."/>
            <person name="Breuker K."/>
            <person name="Hobmayer B."/>
            <person name="Bister K."/>
        </authorList>
    </citation>
    <scope>NUCLEOTIDE SEQUENCE</scope>
</reference>
<keyword evidence="9" id="KW-0539">Nucleus</keyword>
<reference evidence="14" key="2">
    <citation type="journal article" date="2013" name="Genome Biol. Evol.">
        <title>Punctuated emergences of genetic and phenotypic innovations in eumetazoan, bilaterian, euteleostome, and hominidae ancestors.</title>
        <authorList>
            <person name="Wenger Y."/>
            <person name="Galliot B."/>
        </authorList>
    </citation>
    <scope>NUCLEOTIDE SEQUENCE</scope>
    <source>
        <tissue evidence="14">Whole animals</tissue>
    </source>
</reference>
<keyword evidence="3" id="KW-0678">Repressor</keyword>
<reference evidence="16" key="3">
    <citation type="submission" date="2025-04" db="UniProtKB">
        <authorList>
            <consortium name="RefSeq"/>
        </authorList>
    </citation>
    <scope>IDENTIFICATION</scope>
</reference>
<feature type="compositionally biased region" description="Acidic residues" evidence="11">
    <location>
        <begin position="1"/>
        <end position="19"/>
    </location>
</feature>
<dbReference type="KEGG" id="hmg:100215471"/>
<accession>T2MF86</accession>
<keyword evidence="15" id="KW-1185">Reference proteome</keyword>
<gene>
    <name evidence="13 16" type="primary">max</name>
    <name evidence="14" type="synonym">MAX</name>
</gene>
<dbReference type="GO" id="GO:0003700">
    <property type="term" value="F:DNA-binding transcription factor activity"/>
    <property type="evidence" value="ECO:0007669"/>
    <property type="project" value="TreeGrafter"/>
</dbReference>
<dbReference type="GO" id="GO:0090575">
    <property type="term" value="C:RNA polymerase II transcription regulator complex"/>
    <property type="evidence" value="ECO:0007669"/>
    <property type="project" value="TreeGrafter"/>
</dbReference>
<dbReference type="GO" id="GO:0045944">
    <property type="term" value="P:positive regulation of transcription by RNA polymerase II"/>
    <property type="evidence" value="ECO:0007669"/>
    <property type="project" value="TreeGrafter"/>
</dbReference>
<evidence type="ECO:0000259" key="12">
    <source>
        <dbReference type="PROSITE" id="PS50888"/>
    </source>
</evidence>
<dbReference type="CDD" id="cd11406">
    <property type="entry name" value="bHLHzip_Max"/>
    <property type="match status" value="1"/>
</dbReference>
<dbReference type="PANTHER" id="PTHR10328">
    <property type="entry name" value="PROTEIN MAX MYC-ASSOCIATED FACTOR X"/>
    <property type="match status" value="1"/>
</dbReference>
<dbReference type="OrthoDB" id="8964853at2759"/>
<dbReference type="InterPro" id="IPR011598">
    <property type="entry name" value="bHLH_dom"/>
</dbReference>
<evidence type="ECO:0000256" key="6">
    <source>
        <dbReference type="ARBA" id="ARBA00023125"/>
    </source>
</evidence>
<dbReference type="Gene3D" id="4.10.280.10">
    <property type="entry name" value="Helix-loop-helix DNA-binding domain"/>
    <property type="match status" value="1"/>
</dbReference>
<evidence type="ECO:0000313" key="15">
    <source>
        <dbReference type="Proteomes" id="UP001652625"/>
    </source>
</evidence>
<evidence type="ECO:0000256" key="7">
    <source>
        <dbReference type="ARBA" id="ARBA00023159"/>
    </source>
</evidence>
<dbReference type="InterPro" id="IPR036638">
    <property type="entry name" value="HLH_DNA-bd_sf"/>
</dbReference>
<evidence type="ECO:0000256" key="1">
    <source>
        <dbReference type="ARBA" id="ARBA00007628"/>
    </source>
</evidence>
<dbReference type="GO" id="GO:0003677">
    <property type="term" value="F:DNA binding"/>
    <property type="evidence" value="ECO:0007669"/>
    <property type="project" value="UniProtKB-KW"/>
</dbReference>
<dbReference type="SMR" id="D0EM50"/>
<keyword evidence="4" id="KW-0597">Phosphoprotein</keyword>
<evidence type="ECO:0000256" key="11">
    <source>
        <dbReference type="SAM" id="MobiDB-lite"/>
    </source>
</evidence>
<protein>
    <recommendedName>
        <fullName evidence="2">Protein max</fullName>
    </recommendedName>
    <alternativeName>
        <fullName evidence="10">Myc-associated factor X</fullName>
    </alternativeName>
</protein>
<proteinExistence type="evidence at transcript level"/>
<dbReference type="RefSeq" id="NP_001267841.1">
    <property type="nucleotide sequence ID" value="NM_001280912.1"/>
</dbReference>
<keyword evidence="7" id="KW-0010">Activator</keyword>
<dbReference type="GeneID" id="100215471"/>
<dbReference type="PROSITE" id="PS50888">
    <property type="entry name" value="BHLH"/>
    <property type="match status" value="1"/>
</dbReference>
<evidence type="ECO:0000256" key="10">
    <source>
        <dbReference type="ARBA" id="ARBA00029944"/>
    </source>
</evidence>
<dbReference type="Pfam" id="PF00010">
    <property type="entry name" value="HLH"/>
    <property type="match status" value="1"/>
</dbReference>
<evidence type="ECO:0000256" key="2">
    <source>
        <dbReference type="ARBA" id="ARBA00017633"/>
    </source>
</evidence>
<name>D0EM50_HYDVU</name>
<evidence type="ECO:0000313" key="13">
    <source>
        <dbReference type="EMBL" id="ACX32069.1"/>
    </source>
</evidence>
<evidence type="ECO:0000313" key="16">
    <source>
        <dbReference type="RefSeq" id="NP_001267841.1"/>
    </source>
</evidence>
<dbReference type="SUPFAM" id="SSF47459">
    <property type="entry name" value="HLH, helix-loop-helix DNA-binding domain"/>
    <property type="match status" value="1"/>
</dbReference>
<evidence type="ECO:0000313" key="14">
    <source>
        <dbReference type="EMBL" id="CDG70602.1"/>
    </source>
</evidence>
<evidence type="ECO:0000256" key="8">
    <source>
        <dbReference type="ARBA" id="ARBA00023163"/>
    </source>
</evidence>
<keyword evidence="8" id="KW-0804">Transcription</keyword>
<evidence type="ECO:0000256" key="5">
    <source>
        <dbReference type="ARBA" id="ARBA00023015"/>
    </source>
</evidence>
<dbReference type="PANTHER" id="PTHR10328:SF3">
    <property type="entry name" value="PROTEIN MAX"/>
    <property type="match status" value="1"/>
</dbReference>
<feature type="region of interest" description="Disordered" evidence="11">
    <location>
        <begin position="155"/>
        <end position="176"/>
    </location>
</feature>
<keyword evidence="6" id="KW-0238">DNA-binding</keyword>
<dbReference type="Proteomes" id="UP001652625">
    <property type="component" value="Chromosome 06"/>
</dbReference>
<dbReference type="EMBL" id="GQ856264">
    <property type="protein sequence ID" value="ACX32069.1"/>
    <property type="molecule type" value="mRNA"/>
</dbReference>
<dbReference type="AlphaFoldDB" id="D0EM50"/>
<comment type="similarity">
    <text evidence="1">Belongs to the MAX family.</text>
</comment>
<evidence type="ECO:0000256" key="9">
    <source>
        <dbReference type="ARBA" id="ARBA00023242"/>
    </source>
</evidence>